<comment type="caution">
    <text evidence="2">The sequence shown here is derived from an EMBL/GenBank/DDBJ whole genome shotgun (WGS) entry which is preliminary data.</text>
</comment>
<keyword evidence="3" id="KW-1185">Reference proteome</keyword>
<feature type="compositionally biased region" description="Polar residues" evidence="1">
    <location>
        <begin position="14"/>
        <end position="24"/>
    </location>
</feature>
<dbReference type="Pfam" id="PF07849">
    <property type="entry name" value="DUF1641"/>
    <property type="match status" value="1"/>
</dbReference>
<evidence type="ECO:0000313" key="2">
    <source>
        <dbReference type="EMBL" id="MFC6765235.1"/>
    </source>
</evidence>
<feature type="region of interest" description="Disordered" evidence="1">
    <location>
        <begin position="1"/>
        <end position="24"/>
    </location>
</feature>
<dbReference type="RefSeq" id="WP_273738269.1">
    <property type="nucleotide sequence ID" value="NZ_JAQIVI010000132.1"/>
</dbReference>
<organism evidence="2 3">
    <name type="scientific">Natrinema soli</name>
    <dbReference type="NCBI Taxonomy" id="1930624"/>
    <lineage>
        <taxon>Archaea</taxon>
        <taxon>Methanobacteriati</taxon>
        <taxon>Methanobacteriota</taxon>
        <taxon>Stenosarchaea group</taxon>
        <taxon>Halobacteria</taxon>
        <taxon>Halobacteriales</taxon>
        <taxon>Natrialbaceae</taxon>
        <taxon>Natrinema</taxon>
    </lineage>
</organism>
<dbReference type="InterPro" id="IPR012440">
    <property type="entry name" value="DUF1641"/>
</dbReference>
<protein>
    <submittedName>
        <fullName evidence="2">DUF1641 domain-containing protein</fullName>
    </submittedName>
</protein>
<dbReference type="AlphaFoldDB" id="A0ABD5SQ67"/>
<evidence type="ECO:0000256" key="1">
    <source>
        <dbReference type="SAM" id="MobiDB-lite"/>
    </source>
</evidence>
<name>A0ABD5SQ67_9EURY</name>
<reference evidence="2 3" key="1">
    <citation type="journal article" date="2019" name="Int. J. Syst. Evol. Microbiol.">
        <title>The Global Catalogue of Microorganisms (GCM) 10K type strain sequencing project: providing services to taxonomists for standard genome sequencing and annotation.</title>
        <authorList>
            <consortium name="The Broad Institute Genomics Platform"/>
            <consortium name="The Broad Institute Genome Sequencing Center for Infectious Disease"/>
            <person name="Wu L."/>
            <person name="Ma J."/>
        </authorList>
    </citation>
    <scope>NUCLEOTIDE SEQUENCE [LARGE SCALE GENOMIC DNA]</scope>
    <source>
        <strain evidence="2 3">LMG 29247</strain>
    </source>
</reference>
<dbReference type="EMBL" id="JBHSWV010000132">
    <property type="protein sequence ID" value="MFC6765235.1"/>
    <property type="molecule type" value="Genomic_DNA"/>
</dbReference>
<accession>A0ABD5SQ67</accession>
<evidence type="ECO:0000313" key="3">
    <source>
        <dbReference type="Proteomes" id="UP001596383"/>
    </source>
</evidence>
<dbReference type="Proteomes" id="UP001596383">
    <property type="component" value="Unassembled WGS sequence"/>
</dbReference>
<sequence length="244" mass="25399">MAKRQESYPEAATNGAQKTAVTDNSEALQEALAAHGEELADFVEGVDELDDALTTAILIAASADTAELDHITSSAANLIEAVDSLSTEEATELAAELGDNADDLSASLDLILGLQREGHLEGFVTVATAFGESFSAAEIEKLSTMLEENGTKTVEALDVVLALQQEGHLDDLLELAKTLSVLEIDGDAAEGLNTLLGAVGAAQRGSKPVGLVGLFGQLRNSDVRAGLGYIVTVLKALGRQLRAR</sequence>
<gene>
    <name evidence="2" type="ORF">ACFQE6_09560</name>
</gene>
<proteinExistence type="predicted"/>